<dbReference type="Pfam" id="PF01565">
    <property type="entry name" value="FAD_binding_4"/>
    <property type="match status" value="1"/>
</dbReference>
<feature type="signal peptide" evidence="3">
    <location>
        <begin position="1"/>
        <end position="18"/>
    </location>
</feature>
<comment type="similarity">
    <text evidence="1">Belongs to the oxygen-dependent FAD-linked oxidoreductase family.</text>
</comment>
<evidence type="ECO:0000259" key="4">
    <source>
        <dbReference type="PROSITE" id="PS51387"/>
    </source>
</evidence>
<dbReference type="InterPro" id="IPR006094">
    <property type="entry name" value="Oxid_FAD_bind_N"/>
</dbReference>
<dbReference type="Pfam" id="PF08031">
    <property type="entry name" value="BBE"/>
    <property type="match status" value="1"/>
</dbReference>
<dbReference type="SUPFAM" id="SSF56176">
    <property type="entry name" value="FAD-binding/transporter-associated domain-like"/>
    <property type="match status" value="1"/>
</dbReference>
<sequence length="642" mass="70044">MTKSALLVLISALRIVSSHPNRASPFPAAEKVPSCSHGASFSLAERIRLTDEVVERIADTHPEYADLWSFGNGEGSLIKSGECRSFPGDESWPSEDVWNNFNELLGENALIRTVPLAAVCYNSWGVYDEEKCASLREEFGDPYVHERDPTSTVWPIYQGKTCLPTDEPEGTCVLGGSPAYAVNVSTVAQVQLAVNMARNANLRLVIKNTGHCYLGKSNGAGALSVWTHNLKGITFLPEYETVGYTGPAMKVEAGATVREVYEMASRYNVTALGGICESVGYAGGYIAGGGHTPMSGLYGMAADHVMSLEVVTADGRFVTASNTSNPDLFWALRGGGGGTYGIVTSVVIRVHPQVYVTTSDYTVSTQSGEAYFEALRFFFGSFIEWGDAGTYSFFAAGRNGDTYTLSLNHFFAPNCTAEEFEELMGPWYKKLAELNISIAPTTKFYEDFYSAYDATWGSDVELNTVGSVSILPANRLFPRSSFEDEEKFDKTFAVLQDTIDSSNTIMGYHQAPGNRANVDNAVSSAFRSVIAFLIVAVFVDSDATPEELGEATRVLNDEIVAPWREVSPSSEGGGSYLNEANVMEPNWQREFYGVQYERLLEIKKAVDPMGVFYATTGVGSEEWEVRDGKSGLQTQNGRLCRL</sequence>
<keyword evidence="6" id="KW-1185">Reference proteome</keyword>
<keyword evidence="2" id="KW-0560">Oxidoreductase</keyword>
<evidence type="ECO:0000313" key="5">
    <source>
        <dbReference type="EMBL" id="SPO03146.1"/>
    </source>
</evidence>
<evidence type="ECO:0000256" key="1">
    <source>
        <dbReference type="ARBA" id="ARBA00005466"/>
    </source>
</evidence>
<name>A0AAE8MYN3_9PEZI</name>
<dbReference type="InterPro" id="IPR050432">
    <property type="entry name" value="FAD-linked_Oxidoreductases_BP"/>
</dbReference>
<dbReference type="PROSITE" id="PS51387">
    <property type="entry name" value="FAD_PCMH"/>
    <property type="match status" value="1"/>
</dbReference>
<feature type="chain" id="PRO_5041961993" evidence="3">
    <location>
        <begin position="19"/>
        <end position="642"/>
    </location>
</feature>
<proteinExistence type="inferred from homology"/>
<evidence type="ECO:0000256" key="3">
    <source>
        <dbReference type="SAM" id="SignalP"/>
    </source>
</evidence>
<reference evidence="5" key="1">
    <citation type="submission" date="2018-03" db="EMBL/GenBank/DDBJ databases">
        <authorList>
            <person name="Guldener U."/>
        </authorList>
    </citation>
    <scope>NUCLEOTIDE SEQUENCE</scope>
</reference>
<dbReference type="InterPro" id="IPR016166">
    <property type="entry name" value="FAD-bd_PCMH"/>
</dbReference>
<accession>A0AAE8MYN3</accession>
<dbReference type="InterPro" id="IPR016169">
    <property type="entry name" value="FAD-bd_PCMH_sub2"/>
</dbReference>
<comment type="caution">
    <text evidence="5">The sequence shown here is derived from an EMBL/GenBank/DDBJ whole genome shotgun (WGS) entry which is preliminary data.</text>
</comment>
<evidence type="ECO:0000256" key="2">
    <source>
        <dbReference type="ARBA" id="ARBA00023002"/>
    </source>
</evidence>
<dbReference type="PANTHER" id="PTHR13878">
    <property type="entry name" value="GULONOLACTONE OXIDASE"/>
    <property type="match status" value="1"/>
</dbReference>
<dbReference type="GO" id="GO:0071949">
    <property type="term" value="F:FAD binding"/>
    <property type="evidence" value="ECO:0007669"/>
    <property type="project" value="InterPro"/>
</dbReference>
<dbReference type="AlphaFoldDB" id="A0AAE8MYN3"/>
<evidence type="ECO:0000313" key="6">
    <source>
        <dbReference type="Proteomes" id="UP001187682"/>
    </source>
</evidence>
<dbReference type="Proteomes" id="UP001187682">
    <property type="component" value="Unassembled WGS sequence"/>
</dbReference>
<gene>
    <name evidence="5" type="ORF">DNG_05828</name>
</gene>
<dbReference type="Gene3D" id="3.30.465.10">
    <property type="match status" value="2"/>
</dbReference>
<feature type="domain" description="FAD-binding PCMH-type" evidence="4">
    <location>
        <begin position="174"/>
        <end position="353"/>
    </location>
</feature>
<protein>
    <submittedName>
        <fullName evidence="5">Related to isoamyl alcohol oxidase</fullName>
    </submittedName>
</protein>
<dbReference type="EMBL" id="ONZQ02000007">
    <property type="protein sequence ID" value="SPO03146.1"/>
    <property type="molecule type" value="Genomic_DNA"/>
</dbReference>
<dbReference type="InterPro" id="IPR012951">
    <property type="entry name" value="BBE"/>
</dbReference>
<dbReference type="PANTHER" id="PTHR13878:SF91">
    <property type="entry name" value="FAD BINDING DOMAIN PROTEIN (AFU_ORTHOLOGUE AFUA_6G12070)-RELATED"/>
    <property type="match status" value="1"/>
</dbReference>
<organism evidence="5 6">
    <name type="scientific">Cephalotrichum gorgonifer</name>
    <dbReference type="NCBI Taxonomy" id="2041049"/>
    <lineage>
        <taxon>Eukaryota</taxon>
        <taxon>Fungi</taxon>
        <taxon>Dikarya</taxon>
        <taxon>Ascomycota</taxon>
        <taxon>Pezizomycotina</taxon>
        <taxon>Sordariomycetes</taxon>
        <taxon>Hypocreomycetidae</taxon>
        <taxon>Microascales</taxon>
        <taxon>Microascaceae</taxon>
        <taxon>Cephalotrichum</taxon>
    </lineage>
</organism>
<keyword evidence="3" id="KW-0732">Signal</keyword>
<dbReference type="InterPro" id="IPR036318">
    <property type="entry name" value="FAD-bd_PCMH-like_sf"/>
</dbReference>
<dbReference type="GO" id="GO:0016491">
    <property type="term" value="F:oxidoreductase activity"/>
    <property type="evidence" value="ECO:0007669"/>
    <property type="project" value="UniProtKB-KW"/>
</dbReference>